<evidence type="ECO:0000313" key="7">
    <source>
        <dbReference type="Proteomes" id="UP000193067"/>
    </source>
</evidence>
<dbReference type="STRING" id="1353009.A0A1Y2J406"/>
<keyword evidence="7" id="KW-1185">Reference proteome</keyword>
<evidence type="ECO:0000256" key="2">
    <source>
        <dbReference type="ARBA" id="ARBA00022801"/>
    </source>
</evidence>
<dbReference type="OrthoDB" id="6428749at2759"/>
<feature type="domain" description="Amidase" evidence="5">
    <location>
        <begin position="62"/>
        <end position="571"/>
    </location>
</feature>
<gene>
    <name evidence="6" type="ORF">PYCCODRAFT_1441860</name>
</gene>
<feature type="region of interest" description="Disordered" evidence="4">
    <location>
        <begin position="96"/>
        <end position="128"/>
    </location>
</feature>
<dbReference type="GO" id="GO:0016787">
    <property type="term" value="F:hydrolase activity"/>
    <property type="evidence" value="ECO:0007669"/>
    <property type="project" value="UniProtKB-KW"/>
</dbReference>
<dbReference type="Proteomes" id="UP000193067">
    <property type="component" value="Unassembled WGS sequence"/>
</dbReference>
<dbReference type="PANTHER" id="PTHR46072:SF10">
    <property type="entry name" value="ACETAMIDASE"/>
    <property type="match status" value="1"/>
</dbReference>
<feature type="compositionally biased region" description="Low complexity" evidence="4">
    <location>
        <begin position="96"/>
        <end position="105"/>
    </location>
</feature>
<feature type="active site" description="Acyl-ester intermediate" evidence="3">
    <location>
        <position position="234"/>
    </location>
</feature>
<evidence type="ECO:0000259" key="5">
    <source>
        <dbReference type="Pfam" id="PF01425"/>
    </source>
</evidence>
<comment type="similarity">
    <text evidence="1">Belongs to the amidase family.</text>
</comment>
<evidence type="ECO:0000256" key="4">
    <source>
        <dbReference type="SAM" id="MobiDB-lite"/>
    </source>
</evidence>
<accession>A0A1Y2J406</accession>
<name>A0A1Y2J406_TRAC3</name>
<feature type="active site" description="Charge relay system" evidence="3">
    <location>
        <position position="135"/>
    </location>
</feature>
<proteinExistence type="inferred from homology"/>
<sequence>MFSFLQHRTDCARKHDHLRYTLDRVPAAYLDPPSDADAKILALSLAQLTAACADHVIPPADILHAYGKRALAAHAATNCLADIFLDEAERAATLLALSPSSAHAPTQRDSDDHRRHSDSKAPASKPLAGVPVGIKDCIDVAGHDTTLGFSANANRPARADAPLVRLLRDAGALIYAKTTLPTACLSFECSSDLFGATTNPYNPAFSPGASTGGGAALLAWQGSLVDVGTDIGGSTRYPAVYCGLYAVKSTLGRFPSTGCASCTPGLEAVPTVTSPLARTLDDLEEFWRRVVEMRPWEYDHTCAPIPWTPVDFVASGKKLKFGVIADDGIIPPTPAVSRALREVIRALEEQGHEVVPFSPPDPLEGLKIGYQLMFSDGAASILAPRRTGETVNPALLTVRLLLRLPLFVKRLHATLLRWLSRPRGRNESWAALLETFHPRTPREERTLVGARDAFRAAWHDAWVAQGVDLVLTAPHALPAMPKEPAASEKATLVSANYAFLYNILDCTTGVMPVSYVDRTADAHPPDLHRTPAYQHMSDIARAVHDLYDADAMHGLPVGVQVVGGRWQEERVIAGMKLIERALWAGGKGFVPRRFGDGAEGE</sequence>
<feature type="compositionally biased region" description="Basic and acidic residues" evidence="4">
    <location>
        <begin position="106"/>
        <end position="119"/>
    </location>
</feature>
<keyword evidence="2" id="KW-0378">Hydrolase</keyword>
<dbReference type="EMBL" id="KZ084087">
    <property type="protein sequence ID" value="OSD08106.1"/>
    <property type="molecule type" value="Genomic_DNA"/>
</dbReference>
<dbReference type="InterPro" id="IPR023631">
    <property type="entry name" value="Amidase_dom"/>
</dbReference>
<dbReference type="Pfam" id="PF01425">
    <property type="entry name" value="Amidase"/>
    <property type="match status" value="1"/>
</dbReference>
<dbReference type="Gene3D" id="3.90.1300.10">
    <property type="entry name" value="Amidase signature (AS) domain"/>
    <property type="match status" value="1"/>
</dbReference>
<protein>
    <submittedName>
        <fullName evidence="6">Amidase signature enzyme</fullName>
    </submittedName>
</protein>
<dbReference type="SUPFAM" id="SSF75304">
    <property type="entry name" value="Amidase signature (AS) enzymes"/>
    <property type="match status" value="1"/>
</dbReference>
<dbReference type="PIRSF" id="PIRSF001221">
    <property type="entry name" value="Amidase_fungi"/>
    <property type="match status" value="1"/>
</dbReference>
<evidence type="ECO:0000256" key="3">
    <source>
        <dbReference type="PIRSR" id="PIRSR001221-1"/>
    </source>
</evidence>
<dbReference type="AlphaFoldDB" id="A0A1Y2J406"/>
<reference evidence="6 7" key="1">
    <citation type="journal article" date="2015" name="Biotechnol. Biofuels">
        <title>Enhanced degradation of softwood versus hardwood by the white-rot fungus Pycnoporus coccineus.</title>
        <authorList>
            <person name="Couturier M."/>
            <person name="Navarro D."/>
            <person name="Chevret D."/>
            <person name="Henrissat B."/>
            <person name="Piumi F."/>
            <person name="Ruiz-Duenas F.J."/>
            <person name="Martinez A.T."/>
            <person name="Grigoriev I.V."/>
            <person name="Riley R."/>
            <person name="Lipzen A."/>
            <person name="Berrin J.G."/>
            <person name="Master E.R."/>
            <person name="Rosso M.N."/>
        </authorList>
    </citation>
    <scope>NUCLEOTIDE SEQUENCE [LARGE SCALE GENOMIC DNA]</scope>
    <source>
        <strain evidence="6 7">BRFM310</strain>
    </source>
</reference>
<feature type="active site" description="Charge relay system" evidence="3">
    <location>
        <position position="210"/>
    </location>
</feature>
<dbReference type="PANTHER" id="PTHR46072">
    <property type="entry name" value="AMIDASE-RELATED-RELATED"/>
    <property type="match status" value="1"/>
</dbReference>
<evidence type="ECO:0000313" key="6">
    <source>
        <dbReference type="EMBL" id="OSD08106.1"/>
    </source>
</evidence>
<organism evidence="6 7">
    <name type="scientific">Trametes coccinea (strain BRFM310)</name>
    <name type="common">Pycnoporus coccineus</name>
    <dbReference type="NCBI Taxonomy" id="1353009"/>
    <lineage>
        <taxon>Eukaryota</taxon>
        <taxon>Fungi</taxon>
        <taxon>Dikarya</taxon>
        <taxon>Basidiomycota</taxon>
        <taxon>Agaricomycotina</taxon>
        <taxon>Agaricomycetes</taxon>
        <taxon>Polyporales</taxon>
        <taxon>Polyporaceae</taxon>
        <taxon>Trametes</taxon>
    </lineage>
</organism>
<evidence type="ECO:0000256" key="1">
    <source>
        <dbReference type="ARBA" id="ARBA00009199"/>
    </source>
</evidence>
<dbReference type="InterPro" id="IPR036928">
    <property type="entry name" value="AS_sf"/>
</dbReference>